<proteinExistence type="predicted"/>
<name>A0ABP5JIV2_9ACTN</name>
<keyword evidence="2" id="KW-1185">Reference proteome</keyword>
<evidence type="ECO:0000313" key="1">
    <source>
        <dbReference type="EMBL" id="GAA2117539.1"/>
    </source>
</evidence>
<organism evidence="1 2">
    <name type="scientific">Nocardioides bigeumensis</name>
    <dbReference type="NCBI Taxonomy" id="433657"/>
    <lineage>
        <taxon>Bacteria</taxon>
        <taxon>Bacillati</taxon>
        <taxon>Actinomycetota</taxon>
        <taxon>Actinomycetes</taxon>
        <taxon>Propionibacteriales</taxon>
        <taxon>Nocardioidaceae</taxon>
        <taxon>Nocardioides</taxon>
    </lineage>
</organism>
<dbReference type="EMBL" id="BAAAQQ010000002">
    <property type="protein sequence ID" value="GAA2117539.1"/>
    <property type="molecule type" value="Genomic_DNA"/>
</dbReference>
<gene>
    <name evidence="1" type="ORF">GCM10009843_08630</name>
</gene>
<evidence type="ECO:0000313" key="2">
    <source>
        <dbReference type="Proteomes" id="UP001500575"/>
    </source>
</evidence>
<reference evidence="2" key="1">
    <citation type="journal article" date="2019" name="Int. J. Syst. Evol. Microbiol.">
        <title>The Global Catalogue of Microorganisms (GCM) 10K type strain sequencing project: providing services to taxonomists for standard genome sequencing and annotation.</title>
        <authorList>
            <consortium name="The Broad Institute Genomics Platform"/>
            <consortium name="The Broad Institute Genome Sequencing Center for Infectious Disease"/>
            <person name="Wu L."/>
            <person name="Ma J."/>
        </authorList>
    </citation>
    <scope>NUCLEOTIDE SEQUENCE [LARGE SCALE GENOMIC DNA]</scope>
    <source>
        <strain evidence="2">JCM 16021</strain>
    </source>
</reference>
<accession>A0ABP5JIV2</accession>
<sequence length="66" mass="7072">MEQHDDRVFVVRQGAGTPHELVCATNVTSEVVVIDGIVGTDVLTGQQVGPLRLPAYGDAWVSPDVR</sequence>
<dbReference type="Proteomes" id="UP001500575">
    <property type="component" value="Unassembled WGS sequence"/>
</dbReference>
<protein>
    <submittedName>
        <fullName evidence="1">Uncharacterized protein</fullName>
    </submittedName>
</protein>
<comment type="caution">
    <text evidence="1">The sequence shown here is derived from an EMBL/GenBank/DDBJ whole genome shotgun (WGS) entry which is preliminary data.</text>
</comment>
<dbReference type="RefSeq" id="WP_344302399.1">
    <property type="nucleotide sequence ID" value="NZ_BAAAQQ010000002.1"/>
</dbReference>